<evidence type="ECO:0000313" key="1">
    <source>
        <dbReference type="EMBL" id="KFU99899.1"/>
    </source>
</evidence>
<evidence type="ECO:0000313" key="2">
    <source>
        <dbReference type="Proteomes" id="UP000053149"/>
    </source>
</evidence>
<proteinExistence type="predicted"/>
<name>A0AAW3DL31_9AVES</name>
<reference evidence="1 2" key="1">
    <citation type="journal article" date="2014" name="Science">
        <title>Comparative genomics reveals insights into avian genome evolution and adaptation.</title>
        <authorList>
            <consortium name="Avian Genome Consortium"/>
            <person name="Zhang G."/>
            <person name="Li C."/>
            <person name="Li Q."/>
            <person name="Li B."/>
            <person name="Larkin D.M."/>
            <person name="Lee C."/>
            <person name="Storz J.F."/>
            <person name="Antunes A."/>
            <person name="Greenwold M.J."/>
            <person name="Meredith R.W."/>
            <person name="Odeen A."/>
            <person name="Cui J."/>
            <person name="Zhou Q."/>
            <person name="Xu L."/>
            <person name="Pan H."/>
            <person name="Wang Z."/>
            <person name="Jin L."/>
            <person name="Zhang P."/>
            <person name="Hu H."/>
            <person name="Yang W."/>
            <person name="Hu J."/>
            <person name="Xiao J."/>
            <person name="Yang Z."/>
            <person name="Liu Y."/>
            <person name="Xie Q."/>
            <person name="Yu H."/>
            <person name="Lian J."/>
            <person name="Wen P."/>
            <person name="Zhang F."/>
            <person name="Li H."/>
            <person name="Zeng Y."/>
            <person name="Xiong Z."/>
            <person name="Liu S."/>
            <person name="Zhou L."/>
            <person name="Huang Z."/>
            <person name="An N."/>
            <person name="Wang J."/>
            <person name="Zheng Q."/>
            <person name="Xiong Y."/>
            <person name="Wang G."/>
            <person name="Wang B."/>
            <person name="Wang J."/>
            <person name="Fan Y."/>
            <person name="da Fonseca R.R."/>
            <person name="Alfaro-Nunez A."/>
            <person name="Schubert M."/>
            <person name="Orlando L."/>
            <person name="Mourier T."/>
            <person name="Howard J.T."/>
            <person name="Ganapathy G."/>
            <person name="Pfenning A."/>
            <person name="Whitney O."/>
            <person name="Rivas M.V."/>
            <person name="Hara E."/>
            <person name="Smith J."/>
            <person name="Farre M."/>
            <person name="Narayan J."/>
            <person name="Slavov G."/>
            <person name="Romanov M.N."/>
            <person name="Borges R."/>
            <person name="Machado J.P."/>
            <person name="Khan I."/>
            <person name="Springer M.S."/>
            <person name="Gatesy J."/>
            <person name="Hoffmann F.G."/>
            <person name="Opazo J.C."/>
            <person name="Hastad O."/>
            <person name="Sawyer R.H."/>
            <person name="Kim H."/>
            <person name="Kim K.W."/>
            <person name="Kim H.J."/>
            <person name="Cho S."/>
            <person name="Li N."/>
            <person name="Huang Y."/>
            <person name="Bruford M.W."/>
            <person name="Zhan X."/>
            <person name="Dixon A."/>
            <person name="Bertelsen M.F."/>
            <person name="Derryberry E."/>
            <person name="Warren W."/>
            <person name="Wilson R.K."/>
            <person name="Li S."/>
            <person name="Ray D.A."/>
            <person name="Green R.E."/>
            <person name="O'Brien S.J."/>
            <person name="Griffin D."/>
            <person name="Johnson W.E."/>
            <person name="Haussler D."/>
            <person name="Ryder O.A."/>
            <person name="Willerslev E."/>
            <person name="Graves G.R."/>
            <person name="Alstrom P."/>
            <person name="Fjeldsa J."/>
            <person name="Mindell D.P."/>
            <person name="Edwards S.V."/>
            <person name="Braun E.L."/>
            <person name="Rahbek C."/>
            <person name="Burt D.W."/>
            <person name="Houde P."/>
            <person name="Zhang Y."/>
            <person name="Yang H."/>
            <person name="Wang J."/>
            <person name="Jarvis E.D."/>
            <person name="Gilbert M.T."/>
            <person name="Wang J."/>
        </authorList>
    </citation>
    <scope>NUCLEOTIDE SEQUENCE [LARGE SCALE GENOMIC DNA]</scope>
    <source>
        <strain evidence="1">BGI_N339</strain>
    </source>
</reference>
<comment type="caution">
    <text evidence="1">The sequence shown here is derived from an EMBL/GenBank/DDBJ whole genome shotgun (WGS) entry which is preliminary data.</text>
</comment>
<dbReference type="AlphaFoldDB" id="A0AAW3DL31"/>
<protein>
    <submittedName>
        <fullName evidence="1">Uncharacterized protein</fullName>
    </submittedName>
</protein>
<organism evidence="1 2">
    <name type="scientific">Pterocles gutturalis</name>
    <name type="common">yellow-throated sandgrouse</name>
    <dbReference type="NCBI Taxonomy" id="240206"/>
    <lineage>
        <taxon>Eukaryota</taxon>
        <taxon>Metazoa</taxon>
        <taxon>Chordata</taxon>
        <taxon>Craniata</taxon>
        <taxon>Vertebrata</taxon>
        <taxon>Euteleostomi</taxon>
        <taxon>Archelosauria</taxon>
        <taxon>Archosauria</taxon>
        <taxon>Dinosauria</taxon>
        <taxon>Saurischia</taxon>
        <taxon>Theropoda</taxon>
        <taxon>Coelurosauria</taxon>
        <taxon>Aves</taxon>
        <taxon>Neognathae</taxon>
        <taxon>Neoaves</taxon>
        <taxon>Columbimorphae</taxon>
        <taxon>Pterocliformes</taxon>
        <taxon>Pteroclidae</taxon>
        <taxon>Pterocles</taxon>
    </lineage>
</organism>
<dbReference type="EMBL" id="JMFR01060419">
    <property type="protein sequence ID" value="KFU99899.1"/>
    <property type="molecule type" value="Genomic_DNA"/>
</dbReference>
<keyword evidence="2" id="KW-1185">Reference proteome</keyword>
<feature type="non-terminal residue" evidence="1">
    <location>
        <position position="46"/>
    </location>
</feature>
<feature type="non-terminal residue" evidence="1">
    <location>
        <position position="1"/>
    </location>
</feature>
<accession>A0AAW3DL31</accession>
<gene>
    <name evidence="1" type="ORF">N339_12950</name>
</gene>
<sequence>PASLSAEVPYATKAAGNAREVTAVGVDGHSFTAEDPANFSGGGGSH</sequence>
<dbReference type="Proteomes" id="UP000053149">
    <property type="component" value="Unassembled WGS sequence"/>
</dbReference>